<dbReference type="InterPro" id="IPR004960">
    <property type="entry name" value="LipA_acyltrans"/>
</dbReference>
<keyword evidence="3" id="KW-0997">Cell inner membrane</keyword>
<evidence type="ECO:0000313" key="7">
    <source>
        <dbReference type="EMBL" id="KYF87973.1"/>
    </source>
</evidence>
<keyword evidence="4" id="KW-0808">Transferase</keyword>
<evidence type="ECO:0008006" key="9">
    <source>
        <dbReference type="Google" id="ProtNLM"/>
    </source>
</evidence>
<accession>A0A150S660</accession>
<evidence type="ECO:0000256" key="3">
    <source>
        <dbReference type="ARBA" id="ARBA00022519"/>
    </source>
</evidence>
<evidence type="ECO:0000256" key="2">
    <source>
        <dbReference type="ARBA" id="ARBA00022475"/>
    </source>
</evidence>
<dbReference type="GO" id="GO:0009247">
    <property type="term" value="P:glycolipid biosynthetic process"/>
    <property type="evidence" value="ECO:0007669"/>
    <property type="project" value="UniProtKB-ARBA"/>
</dbReference>
<dbReference type="PANTHER" id="PTHR30606">
    <property type="entry name" value="LIPID A BIOSYNTHESIS LAUROYL ACYLTRANSFERASE"/>
    <property type="match status" value="1"/>
</dbReference>
<name>A0A150S660_SORCE</name>
<dbReference type="PANTHER" id="PTHR30606:SF9">
    <property type="entry name" value="LIPID A BIOSYNTHESIS LAUROYLTRANSFERASE"/>
    <property type="match status" value="1"/>
</dbReference>
<dbReference type="AlphaFoldDB" id="A0A150S660"/>
<evidence type="ECO:0000256" key="1">
    <source>
        <dbReference type="ARBA" id="ARBA00004533"/>
    </source>
</evidence>
<dbReference type="Proteomes" id="UP000075635">
    <property type="component" value="Unassembled WGS sequence"/>
</dbReference>
<dbReference type="Pfam" id="PF03279">
    <property type="entry name" value="Lip_A_acyltrans"/>
    <property type="match status" value="1"/>
</dbReference>
<organism evidence="7 8">
    <name type="scientific">Sorangium cellulosum</name>
    <name type="common">Polyangium cellulosum</name>
    <dbReference type="NCBI Taxonomy" id="56"/>
    <lineage>
        <taxon>Bacteria</taxon>
        <taxon>Pseudomonadati</taxon>
        <taxon>Myxococcota</taxon>
        <taxon>Polyangia</taxon>
        <taxon>Polyangiales</taxon>
        <taxon>Polyangiaceae</taxon>
        <taxon>Sorangium</taxon>
    </lineage>
</organism>
<evidence type="ECO:0000256" key="6">
    <source>
        <dbReference type="ARBA" id="ARBA00023315"/>
    </source>
</evidence>
<proteinExistence type="predicted"/>
<protein>
    <recommendedName>
        <fullName evidence="9">Lipid A biosynthesis acyltransferase</fullName>
    </recommendedName>
</protein>
<keyword evidence="6" id="KW-0012">Acyltransferase</keyword>
<sequence>MIRYGVRRQDAARTSKNVDLPSRLRALLDDLRHHDSVLWRRAVDAGVTYGPDLLVRHSPALFGLLFGAVLPEQRRAVLRNLRLALGERGALDEYRDVARVFINFASCLTDAFIAGSSRPERLTGLCVNDEHFTSAFRRGLGVIVVTAHTGGWQAAAPLLRSVHAADVLIVMQRERDSRAQAIQDGTRDRVGVRMQHVDDDPLAVLPLLAHLRRQGVVAIQIDRLPSGMRGREVELFGMPWRVPEGPLQLAAVSGAPIVPVFTRRTGFMEYEICIAPPISLPRRPGPSELDVAARQITAEMERFLRENLTQWFHFG</sequence>
<comment type="caution">
    <text evidence="7">The sequence shown here is derived from an EMBL/GenBank/DDBJ whole genome shotgun (WGS) entry which is preliminary data.</text>
</comment>
<evidence type="ECO:0000256" key="4">
    <source>
        <dbReference type="ARBA" id="ARBA00022679"/>
    </source>
</evidence>
<comment type="subcellular location">
    <subcellularLocation>
        <location evidence="1">Cell inner membrane</location>
    </subcellularLocation>
</comment>
<evidence type="ECO:0000256" key="5">
    <source>
        <dbReference type="ARBA" id="ARBA00023136"/>
    </source>
</evidence>
<reference evidence="7 8" key="1">
    <citation type="submission" date="2014-02" db="EMBL/GenBank/DDBJ databases">
        <title>The small core and large imbalanced accessory genome model reveals a collaborative survival strategy of Sorangium cellulosum strains in nature.</title>
        <authorList>
            <person name="Han K."/>
            <person name="Peng R."/>
            <person name="Blom J."/>
            <person name="Li Y.-Z."/>
        </authorList>
    </citation>
    <scope>NUCLEOTIDE SEQUENCE [LARGE SCALE GENOMIC DNA]</scope>
    <source>
        <strain evidence="7 8">So0011-07</strain>
    </source>
</reference>
<dbReference type="CDD" id="cd07984">
    <property type="entry name" value="LPLAT_LABLAT-like"/>
    <property type="match status" value="1"/>
</dbReference>
<keyword evidence="5" id="KW-0472">Membrane</keyword>
<gene>
    <name evidence="7" type="ORF">BE17_29020</name>
</gene>
<dbReference type="EMBL" id="JEMB01001386">
    <property type="protein sequence ID" value="KYF87973.1"/>
    <property type="molecule type" value="Genomic_DNA"/>
</dbReference>
<dbReference type="GO" id="GO:0005886">
    <property type="term" value="C:plasma membrane"/>
    <property type="evidence" value="ECO:0007669"/>
    <property type="project" value="UniProtKB-SubCell"/>
</dbReference>
<evidence type="ECO:0000313" key="8">
    <source>
        <dbReference type="Proteomes" id="UP000075635"/>
    </source>
</evidence>
<dbReference type="GO" id="GO:0016746">
    <property type="term" value="F:acyltransferase activity"/>
    <property type="evidence" value="ECO:0007669"/>
    <property type="project" value="UniProtKB-KW"/>
</dbReference>
<keyword evidence="2" id="KW-1003">Cell membrane</keyword>